<evidence type="ECO:0000313" key="1">
    <source>
        <dbReference type="EMBL" id="EFW92054.1"/>
    </source>
</evidence>
<reference evidence="1 3" key="1">
    <citation type="journal article" date="2014" name="ISME J.">
        <title>Trehalose/2-sulfotrehalose biosynthesis and glycine-betaine uptake are widely spread mechanisms for osmoadaptation in the Halobacteriales.</title>
        <authorList>
            <person name="Youssef N.H."/>
            <person name="Savage-Ashlock K.N."/>
            <person name="McCully A.L."/>
            <person name="Luedtke B."/>
            <person name="Shaw E.I."/>
            <person name="Hoff W.D."/>
            <person name="Elshahed M.S."/>
        </authorList>
    </citation>
    <scope>NUCLEOTIDE SEQUENCE [LARGE SCALE GENOMIC DNA]</scope>
    <source>
        <strain evidence="1 3">DX253</strain>
    </source>
</reference>
<organism evidence="1 3">
    <name type="scientific">Haladaptatus paucihalophilus DX253</name>
    <dbReference type="NCBI Taxonomy" id="797209"/>
    <lineage>
        <taxon>Archaea</taxon>
        <taxon>Methanobacteriati</taxon>
        <taxon>Methanobacteriota</taxon>
        <taxon>Stenosarchaea group</taxon>
        <taxon>Halobacteria</taxon>
        <taxon>Halobacteriales</taxon>
        <taxon>Haladaptataceae</taxon>
        <taxon>Haladaptatus</taxon>
    </lineage>
</organism>
<sequence length="207" mass="22826">MALKDSHKNRRTVLKTIGASGFGIVAGTGITSAKKGSQYVGFTYDPVTREIYEPASAIINKSGDEISGRFQLNNRTGIINTKEQKVTVPLAKLNPVNRFSSTTVPSSTIYEDRSKNFGKQVPTSKAVGSDSNKIVPLSIEIHDAQNLTGVFKYPDERHGLGYALEPVEEFTTKAKARKSIKHSLKLRQQVEYGERTEYHPAANKLNK</sequence>
<dbReference type="EMBL" id="FRAN01000003">
    <property type="protein sequence ID" value="SHK87030.1"/>
    <property type="molecule type" value="Genomic_DNA"/>
</dbReference>
<dbReference type="Proteomes" id="UP000184203">
    <property type="component" value="Unassembled WGS sequence"/>
</dbReference>
<evidence type="ECO:0000313" key="2">
    <source>
        <dbReference type="EMBL" id="SHK87030.1"/>
    </source>
</evidence>
<dbReference type="EMBL" id="AEMG01000009">
    <property type="protein sequence ID" value="EFW92054.1"/>
    <property type="molecule type" value="Genomic_DNA"/>
</dbReference>
<reference evidence="4" key="2">
    <citation type="submission" date="2016-11" db="EMBL/GenBank/DDBJ databases">
        <authorList>
            <person name="Varghese N."/>
            <person name="Submissions S."/>
        </authorList>
    </citation>
    <scope>NUCLEOTIDE SEQUENCE [LARGE SCALE GENOMIC DNA]</scope>
    <source>
        <strain evidence="4">DX253</strain>
    </source>
</reference>
<keyword evidence="4" id="KW-1185">Reference proteome</keyword>
<evidence type="ECO:0000313" key="4">
    <source>
        <dbReference type="Proteomes" id="UP000184203"/>
    </source>
</evidence>
<proteinExistence type="predicted"/>
<reference evidence="2" key="3">
    <citation type="submission" date="2016-11" db="EMBL/GenBank/DDBJ databases">
        <authorList>
            <person name="Jaros S."/>
            <person name="Januszkiewicz K."/>
            <person name="Wedrychowicz H."/>
        </authorList>
    </citation>
    <scope>NUCLEOTIDE SEQUENCE [LARGE SCALE GENOMIC DNA]</scope>
    <source>
        <strain evidence="2">DX253</strain>
    </source>
</reference>
<gene>
    <name evidence="2" type="ORF">SAMN05444342_2459</name>
    <name evidence="1" type="ORF">ZOD2009_11275</name>
</gene>
<dbReference type="AlphaFoldDB" id="E7QTX5"/>
<protein>
    <submittedName>
        <fullName evidence="1">Uncharacterized protein</fullName>
    </submittedName>
</protein>
<evidence type="ECO:0000313" key="3">
    <source>
        <dbReference type="Proteomes" id="UP000003751"/>
    </source>
</evidence>
<dbReference type="OrthoDB" id="386152at2157"/>
<dbReference type="Proteomes" id="UP000003751">
    <property type="component" value="Unassembled WGS sequence"/>
</dbReference>
<name>E7QTX5_HALPU</name>
<dbReference type="RefSeq" id="WP_007979798.1">
    <property type="nucleotide sequence ID" value="NZ_AEMG01000009.1"/>
</dbReference>
<accession>E7QTX5</accession>